<name>A0A3M7SFL7_BRAPC</name>
<reference evidence="1 2" key="1">
    <citation type="journal article" date="2018" name="Sci. Rep.">
        <title>Genomic signatures of local adaptation to the degree of environmental predictability in rotifers.</title>
        <authorList>
            <person name="Franch-Gras L."/>
            <person name="Hahn C."/>
            <person name="Garcia-Roger E.M."/>
            <person name="Carmona M.J."/>
            <person name="Serra M."/>
            <person name="Gomez A."/>
        </authorList>
    </citation>
    <scope>NUCLEOTIDE SEQUENCE [LARGE SCALE GENOMIC DNA]</scope>
    <source>
        <strain evidence="1">HYR1</strain>
    </source>
</reference>
<organism evidence="1 2">
    <name type="scientific">Brachionus plicatilis</name>
    <name type="common">Marine rotifer</name>
    <name type="synonym">Brachionus muelleri</name>
    <dbReference type="NCBI Taxonomy" id="10195"/>
    <lineage>
        <taxon>Eukaryota</taxon>
        <taxon>Metazoa</taxon>
        <taxon>Spiralia</taxon>
        <taxon>Gnathifera</taxon>
        <taxon>Rotifera</taxon>
        <taxon>Eurotatoria</taxon>
        <taxon>Monogononta</taxon>
        <taxon>Pseudotrocha</taxon>
        <taxon>Ploima</taxon>
        <taxon>Brachionidae</taxon>
        <taxon>Brachionus</taxon>
    </lineage>
</organism>
<protein>
    <submittedName>
        <fullName evidence="1">Uncharacterized protein</fullName>
    </submittedName>
</protein>
<dbReference type="Proteomes" id="UP000276133">
    <property type="component" value="Unassembled WGS sequence"/>
</dbReference>
<evidence type="ECO:0000313" key="1">
    <source>
        <dbReference type="EMBL" id="RNA34427.1"/>
    </source>
</evidence>
<comment type="caution">
    <text evidence="1">The sequence shown here is derived from an EMBL/GenBank/DDBJ whole genome shotgun (WGS) entry which is preliminary data.</text>
</comment>
<keyword evidence="2" id="KW-1185">Reference proteome</keyword>
<accession>A0A3M7SFL7</accession>
<gene>
    <name evidence="1" type="ORF">BpHYR1_000896</name>
</gene>
<evidence type="ECO:0000313" key="2">
    <source>
        <dbReference type="Proteomes" id="UP000276133"/>
    </source>
</evidence>
<proteinExistence type="predicted"/>
<dbReference type="EMBL" id="REGN01001483">
    <property type="protein sequence ID" value="RNA34427.1"/>
    <property type="molecule type" value="Genomic_DNA"/>
</dbReference>
<sequence length="131" mass="15609">MTFFIFLPNCPFRRARYGSRDELKLVALFRKPLKLSANRPWFTRCSSGNDLFLWLLTTKSLFHVSIERLYLSDILNIRPNQFNYSIRNNVVLRLDLDLRLVTFKQLWIRQNLFQDNTPGLFQAAQFFAINC</sequence>
<dbReference type="AlphaFoldDB" id="A0A3M7SFL7"/>